<comment type="caution">
    <text evidence="3">The sequence shown here is derived from an EMBL/GenBank/DDBJ whole genome shotgun (WGS) entry which is preliminary data.</text>
</comment>
<dbReference type="RefSeq" id="XP_018002140.1">
    <property type="nucleotide sequence ID" value="XM_018145603.1"/>
</dbReference>
<keyword evidence="4" id="KW-1185">Reference proteome</keyword>
<proteinExistence type="predicted"/>
<reference evidence="3 4" key="1">
    <citation type="submission" date="2015-06" db="EMBL/GenBank/DDBJ databases">
        <title>Draft genome of the ant-associated black yeast Phialophora attae CBS 131958.</title>
        <authorList>
            <person name="Moreno L.F."/>
            <person name="Stielow B.J."/>
            <person name="de Hoog S."/>
            <person name="Vicente V.A."/>
            <person name="Weiss V.A."/>
            <person name="de Vries M."/>
            <person name="Cruz L.M."/>
            <person name="Souza E.M."/>
        </authorList>
    </citation>
    <scope>NUCLEOTIDE SEQUENCE [LARGE SCALE GENOMIC DNA]</scope>
    <source>
        <strain evidence="3 4">CBS 131958</strain>
    </source>
</reference>
<dbReference type="InterPro" id="IPR001810">
    <property type="entry name" value="F-box_dom"/>
</dbReference>
<dbReference type="VEuPathDB" id="FungiDB:AB675_5396"/>
<organism evidence="3 4">
    <name type="scientific">Cyphellophora attinorum</name>
    <dbReference type="NCBI Taxonomy" id="1664694"/>
    <lineage>
        <taxon>Eukaryota</taxon>
        <taxon>Fungi</taxon>
        <taxon>Dikarya</taxon>
        <taxon>Ascomycota</taxon>
        <taxon>Pezizomycotina</taxon>
        <taxon>Eurotiomycetes</taxon>
        <taxon>Chaetothyriomycetidae</taxon>
        <taxon>Chaetothyriales</taxon>
        <taxon>Cyphellophoraceae</taxon>
        <taxon>Cyphellophora</taxon>
    </lineage>
</organism>
<dbReference type="Proteomes" id="UP000038010">
    <property type="component" value="Unassembled WGS sequence"/>
</dbReference>
<sequence>MAQDNSVIFDWTLLMSLPWEIRFVIFESMPYHTLIALRLVNRQLSRLITIKDLLVAHTRLAAELEHCERINFPWPTYLLDLTGPYREALEQCFSHHTSQDVQYLTPEMLSTLSNEPLVPATSLLACLPKHRNNPHGHRYRLHIIPSHLSPTTPQPRTSLLQIPCSRCLLLLPLTHFTPSQIAHKRDPRACDPRGQQWGYDRRNFHRFCIDCALHSGRWATGQRLTSLFPPGLIPSQRHGSVVIRLDCAGCRVKVPSWAWYPPLPESMGRRETITMRLCPRCRHETYRQPRGDLPDLCRRWMLELQNKGANARMWMRRELEERWDREAEYMEDAAQAMSLGEEEEEVADDKAESTPSSIVDPEVHILNALIPRWCFHHKEQ</sequence>
<name>A0A0N1H755_9EURO</name>
<evidence type="ECO:0000256" key="1">
    <source>
        <dbReference type="SAM" id="MobiDB-lite"/>
    </source>
</evidence>
<gene>
    <name evidence="3" type="ORF">AB675_5396</name>
</gene>
<dbReference type="EMBL" id="LFJN01000008">
    <property type="protein sequence ID" value="KPI42177.1"/>
    <property type="molecule type" value="Genomic_DNA"/>
</dbReference>
<feature type="region of interest" description="Disordered" evidence="1">
    <location>
        <begin position="337"/>
        <end position="356"/>
    </location>
</feature>
<protein>
    <recommendedName>
        <fullName evidence="2">F-box domain-containing protein</fullName>
    </recommendedName>
</protein>
<dbReference type="Pfam" id="PF00646">
    <property type="entry name" value="F-box"/>
    <property type="match status" value="1"/>
</dbReference>
<evidence type="ECO:0000313" key="3">
    <source>
        <dbReference type="EMBL" id="KPI42177.1"/>
    </source>
</evidence>
<dbReference type="SUPFAM" id="SSF81383">
    <property type="entry name" value="F-box domain"/>
    <property type="match status" value="1"/>
</dbReference>
<evidence type="ECO:0000259" key="2">
    <source>
        <dbReference type="Pfam" id="PF00646"/>
    </source>
</evidence>
<dbReference type="InterPro" id="IPR036047">
    <property type="entry name" value="F-box-like_dom_sf"/>
</dbReference>
<dbReference type="AlphaFoldDB" id="A0A0N1H755"/>
<feature type="domain" description="F-box" evidence="2">
    <location>
        <begin position="15"/>
        <end position="53"/>
    </location>
</feature>
<dbReference type="GeneID" id="28737483"/>
<evidence type="ECO:0000313" key="4">
    <source>
        <dbReference type="Proteomes" id="UP000038010"/>
    </source>
</evidence>
<accession>A0A0N1H755</accession>